<evidence type="ECO:0000256" key="2">
    <source>
        <dbReference type="ARBA" id="ARBA00004994"/>
    </source>
</evidence>
<dbReference type="GO" id="GO:0008677">
    <property type="term" value="F:2-dehydropantoate 2-reductase activity"/>
    <property type="evidence" value="ECO:0007669"/>
    <property type="project" value="UniProtKB-EC"/>
</dbReference>
<dbReference type="InterPro" id="IPR050838">
    <property type="entry name" value="Ketopantoate_reductase"/>
</dbReference>
<feature type="domain" description="Ketopantoate reductase C-terminal" evidence="14">
    <location>
        <begin position="192"/>
        <end position="308"/>
    </location>
</feature>
<keyword evidence="16" id="KW-1185">Reference proteome</keyword>
<dbReference type="GO" id="GO:0015940">
    <property type="term" value="P:pantothenate biosynthetic process"/>
    <property type="evidence" value="ECO:0007669"/>
    <property type="project" value="UniProtKB-UniPathway"/>
</dbReference>
<dbReference type="InterPro" id="IPR008927">
    <property type="entry name" value="6-PGluconate_DH-like_C_sf"/>
</dbReference>
<dbReference type="InterPro" id="IPR013332">
    <property type="entry name" value="KPR_N"/>
</dbReference>
<evidence type="ECO:0000313" key="16">
    <source>
        <dbReference type="Proteomes" id="UP000316425"/>
    </source>
</evidence>
<keyword evidence="12" id="KW-1133">Transmembrane helix</keyword>
<feature type="domain" description="Ketopantoate reductase N-terminal" evidence="13">
    <location>
        <begin position="25"/>
        <end position="166"/>
    </location>
</feature>
<dbReference type="PANTHER" id="PTHR43765:SF2">
    <property type="entry name" value="2-DEHYDROPANTOATE 2-REDUCTASE"/>
    <property type="match status" value="1"/>
</dbReference>
<comment type="catalytic activity">
    <reaction evidence="10 11">
        <text>(R)-pantoate + NADP(+) = 2-dehydropantoate + NADPH + H(+)</text>
        <dbReference type="Rhea" id="RHEA:16233"/>
        <dbReference type="ChEBI" id="CHEBI:11561"/>
        <dbReference type="ChEBI" id="CHEBI:15378"/>
        <dbReference type="ChEBI" id="CHEBI:15980"/>
        <dbReference type="ChEBI" id="CHEBI:57783"/>
        <dbReference type="ChEBI" id="CHEBI:58349"/>
        <dbReference type="EC" id="1.1.1.169"/>
    </reaction>
</comment>
<protein>
    <recommendedName>
        <fullName evidence="5 11">2-dehydropantoate 2-reductase</fullName>
        <ecNumber evidence="4 11">1.1.1.169</ecNumber>
    </recommendedName>
    <alternativeName>
        <fullName evidence="9 11">Ketopantoate reductase</fullName>
    </alternativeName>
</protein>
<evidence type="ECO:0000256" key="10">
    <source>
        <dbReference type="ARBA" id="ARBA00048793"/>
    </source>
</evidence>
<keyword evidence="12" id="KW-0472">Membrane</keyword>
<keyword evidence="12" id="KW-0812">Transmembrane</keyword>
<dbReference type="GO" id="GO:0005737">
    <property type="term" value="C:cytoplasm"/>
    <property type="evidence" value="ECO:0007669"/>
    <property type="project" value="TreeGrafter"/>
</dbReference>
<dbReference type="SUPFAM" id="SSF48179">
    <property type="entry name" value="6-phosphogluconate dehydrogenase C-terminal domain-like"/>
    <property type="match status" value="1"/>
</dbReference>
<evidence type="ECO:0000256" key="3">
    <source>
        <dbReference type="ARBA" id="ARBA00007870"/>
    </source>
</evidence>
<sequence length="313" mass="35292">MKSFTSNRRIHLLISCKEGAMGMNIAVIGMGAVGMFMAHHMAKNGLNVTGYVRREEQLAELKEKGIQLGDEQVHLPIYSYTDLSIEHDYYIIATKKTATKTLYPHFKKLKASSNLVFVQNGMFDEDELEGILANVFIGVFDHGITRNGNTEIQQKGAGRLSVGSMDDKEKIAVKKFVAQINSPIFPVIFEQNIERRQAKKLVINCVINPLTAIFECFNGEILENSYMKRLAAKLNEEACEALNLPKEEMWEKTIAICEKTARNKSSMFADIESGKRTEIDYLNGYLVNQYPNIVPTHEAITLLVKAKEIGHKR</sequence>
<keyword evidence="8 11" id="KW-0560">Oxidoreductase</keyword>
<dbReference type="PANTHER" id="PTHR43765">
    <property type="entry name" value="2-DEHYDROPANTOATE 2-REDUCTASE-RELATED"/>
    <property type="match status" value="1"/>
</dbReference>
<evidence type="ECO:0000256" key="6">
    <source>
        <dbReference type="ARBA" id="ARBA00022655"/>
    </source>
</evidence>
<keyword evidence="6 11" id="KW-0566">Pantothenate biosynthesis</keyword>
<dbReference type="InterPro" id="IPR003710">
    <property type="entry name" value="ApbA"/>
</dbReference>
<evidence type="ECO:0000259" key="13">
    <source>
        <dbReference type="Pfam" id="PF02558"/>
    </source>
</evidence>
<accession>A0A556PRP1</accession>
<evidence type="ECO:0000256" key="4">
    <source>
        <dbReference type="ARBA" id="ARBA00013014"/>
    </source>
</evidence>
<dbReference type="EC" id="1.1.1.169" evidence="4 11"/>
<gene>
    <name evidence="15" type="ORF">FPQ13_02030</name>
</gene>
<dbReference type="Pfam" id="PF08546">
    <property type="entry name" value="ApbA_C"/>
    <property type="match status" value="1"/>
</dbReference>
<evidence type="ECO:0000256" key="11">
    <source>
        <dbReference type="RuleBase" id="RU362068"/>
    </source>
</evidence>
<comment type="similarity">
    <text evidence="3 11">Belongs to the ketopantoate reductase family.</text>
</comment>
<reference evidence="15 16" key="1">
    <citation type="submission" date="2019-07" db="EMBL/GenBank/DDBJ databases">
        <title>Allobacillus sp. nov. SKP isolated from shrimp paste of Euphausiacea.</title>
        <authorList>
            <person name="Kanchanasin P."/>
            <person name="Tanasupawat S."/>
            <person name="Shi W."/>
            <person name="Wu L."/>
            <person name="Ma J."/>
        </authorList>
    </citation>
    <scope>NUCLEOTIDE SEQUENCE [LARGE SCALE GENOMIC DNA]</scope>
    <source>
        <strain evidence="15 16">SKP4-8</strain>
    </source>
</reference>
<comment type="caution">
    <text evidence="15">The sequence shown here is derived from an EMBL/GenBank/DDBJ whole genome shotgun (WGS) entry which is preliminary data.</text>
</comment>
<evidence type="ECO:0000259" key="14">
    <source>
        <dbReference type="Pfam" id="PF08546"/>
    </source>
</evidence>
<dbReference type="Proteomes" id="UP000316425">
    <property type="component" value="Unassembled WGS sequence"/>
</dbReference>
<comment type="pathway">
    <text evidence="2 11">Cofactor biosynthesis; (R)-pantothenate biosynthesis; (R)-pantoate from 3-methyl-2-oxobutanoate: step 2/2.</text>
</comment>
<evidence type="ECO:0000256" key="1">
    <source>
        <dbReference type="ARBA" id="ARBA00002919"/>
    </source>
</evidence>
<dbReference type="SUPFAM" id="SSF51735">
    <property type="entry name" value="NAD(P)-binding Rossmann-fold domains"/>
    <property type="match status" value="1"/>
</dbReference>
<dbReference type="InterPro" id="IPR013328">
    <property type="entry name" value="6PGD_dom2"/>
</dbReference>
<dbReference type="EMBL" id="VMHE01000002">
    <property type="protein sequence ID" value="TSJ67057.1"/>
    <property type="molecule type" value="Genomic_DNA"/>
</dbReference>
<feature type="transmembrane region" description="Helical" evidence="12">
    <location>
        <begin position="21"/>
        <end position="42"/>
    </location>
</feature>
<evidence type="ECO:0000256" key="9">
    <source>
        <dbReference type="ARBA" id="ARBA00032024"/>
    </source>
</evidence>
<dbReference type="Gene3D" id="3.40.50.720">
    <property type="entry name" value="NAD(P)-binding Rossmann-like Domain"/>
    <property type="match status" value="1"/>
</dbReference>
<evidence type="ECO:0000256" key="8">
    <source>
        <dbReference type="ARBA" id="ARBA00023002"/>
    </source>
</evidence>
<evidence type="ECO:0000256" key="5">
    <source>
        <dbReference type="ARBA" id="ARBA00019465"/>
    </source>
</evidence>
<dbReference type="OrthoDB" id="9800163at2"/>
<keyword evidence="7 11" id="KW-0521">NADP</keyword>
<dbReference type="InterPro" id="IPR036291">
    <property type="entry name" value="NAD(P)-bd_dom_sf"/>
</dbReference>
<dbReference type="Gene3D" id="1.10.1040.10">
    <property type="entry name" value="N-(1-d-carboxylethyl)-l-norvaline Dehydrogenase, domain 2"/>
    <property type="match status" value="1"/>
</dbReference>
<proteinExistence type="inferred from homology"/>
<evidence type="ECO:0000256" key="12">
    <source>
        <dbReference type="SAM" id="Phobius"/>
    </source>
</evidence>
<dbReference type="AlphaFoldDB" id="A0A556PRP1"/>
<comment type="function">
    <text evidence="1 11">Catalyzes the NADPH-dependent reduction of ketopantoate into pantoic acid.</text>
</comment>
<dbReference type="NCBIfam" id="TIGR00745">
    <property type="entry name" value="apbA_panE"/>
    <property type="match status" value="1"/>
</dbReference>
<name>A0A556PRP1_9BACI</name>
<dbReference type="UniPathway" id="UPA00028">
    <property type="reaction ID" value="UER00004"/>
</dbReference>
<evidence type="ECO:0000256" key="7">
    <source>
        <dbReference type="ARBA" id="ARBA00022857"/>
    </source>
</evidence>
<organism evidence="15 16">
    <name type="scientific">Allobacillus salarius</name>
    <dbReference type="NCBI Taxonomy" id="1955272"/>
    <lineage>
        <taxon>Bacteria</taxon>
        <taxon>Bacillati</taxon>
        <taxon>Bacillota</taxon>
        <taxon>Bacilli</taxon>
        <taxon>Bacillales</taxon>
        <taxon>Bacillaceae</taxon>
        <taxon>Allobacillus</taxon>
    </lineage>
</organism>
<dbReference type="InterPro" id="IPR013752">
    <property type="entry name" value="KPA_reductase"/>
</dbReference>
<dbReference type="GO" id="GO:0050661">
    <property type="term" value="F:NADP binding"/>
    <property type="evidence" value="ECO:0007669"/>
    <property type="project" value="TreeGrafter"/>
</dbReference>
<evidence type="ECO:0000313" key="15">
    <source>
        <dbReference type="EMBL" id="TSJ67057.1"/>
    </source>
</evidence>
<dbReference type="Pfam" id="PF02558">
    <property type="entry name" value="ApbA"/>
    <property type="match status" value="1"/>
</dbReference>